<feature type="signal peptide" evidence="1">
    <location>
        <begin position="1"/>
        <end position="25"/>
    </location>
</feature>
<dbReference type="AlphaFoldDB" id="A0AAW8NP28"/>
<comment type="caution">
    <text evidence="2">The sequence shown here is derived from an EMBL/GenBank/DDBJ whole genome shotgun (WGS) entry which is preliminary data.</text>
</comment>
<organism evidence="2 4">
    <name type="scientific">Shewanella fidelis</name>
    <dbReference type="NCBI Taxonomy" id="173509"/>
    <lineage>
        <taxon>Bacteria</taxon>
        <taxon>Pseudomonadati</taxon>
        <taxon>Pseudomonadota</taxon>
        <taxon>Gammaproteobacteria</taxon>
        <taxon>Alteromonadales</taxon>
        <taxon>Shewanellaceae</taxon>
        <taxon>Shewanella</taxon>
    </lineage>
</organism>
<proteinExistence type="predicted"/>
<evidence type="ECO:0000313" key="2">
    <source>
        <dbReference type="EMBL" id="MDR8523683.1"/>
    </source>
</evidence>
<evidence type="ECO:0000313" key="5">
    <source>
        <dbReference type="Proteomes" id="UP001271263"/>
    </source>
</evidence>
<dbReference type="EMBL" id="JAPMLD010000002">
    <property type="protein sequence ID" value="MDW4823882.1"/>
    <property type="molecule type" value="Genomic_DNA"/>
</dbReference>
<evidence type="ECO:0000313" key="3">
    <source>
        <dbReference type="EMBL" id="MDW4823882.1"/>
    </source>
</evidence>
<sequence length="623" mass="69090">MKFKLDKTLSLVAVGVISVLQGVHAAPVYEIINIDLDTYDLNGTIANTRNGYGMAVNSNNEAVGVAKGKKKLTVSEEDDGVIDIEDGVADSETITYSVNLPIIANNFTFNSIGNAWIPTFESVNGTTAPTFPEDEDTVNSVDTFFYGINDSGLKVGAMTSAEKTVPYDGSSETQEFWYYRDYEQRGFVKQGSDAEIELLPPFTDYVYKEGEAEEQTISLGGISSGTAVNQNGLITGYASTDISENSGNIIDSCVDNNSETAPQDICIQAKQFPNQYGISDIKYQIRGYVWQYDAGVLTPTMLPLGLEVTNDSVYSAQGLGINNEGSVAGRSYVYRDNNKDRLYYDAAYWTKDAATGEYKYNWVDVDEARDVYSSIAYDINDNGILVGSYNKYINGYRRDKFFYFDTKNPETPLVTPNDFYNNISDLSSRGRDINNQGQVVGYIETTHDKEKPRPKAGFLYQLPNSEFPDGEFKNLNDLLTCESKGYEQNAEGNWQRNEVEVTDGDGKTLTYKSDILIVEANSINEDGTIVGTAFIRKPSYKFDDDGNLVIGDDGLPFFQLNGNGEPVTSYLPRMVVLQPAGATAEACTVVDEDDKDENYVRKGAASFAWLFALPLLWFRRRMK</sequence>
<evidence type="ECO:0000313" key="4">
    <source>
        <dbReference type="Proteomes" id="UP001259340"/>
    </source>
</evidence>
<feature type="chain" id="PRO_5043712467" evidence="1">
    <location>
        <begin position="26"/>
        <end position="623"/>
    </location>
</feature>
<gene>
    <name evidence="2" type="ORF">OS133_08270</name>
    <name evidence="3" type="ORF">OS134_07445</name>
</gene>
<dbReference type="RefSeq" id="WP_310654567.1">
    <property type="nucleotide sequence ID" value="NZ_JAPMLA010000001.1"/>
</dbReference>
<keyword evidence="1" id="KW-0732">Signal</keyword>
<keyword evidence="5" id="KW-1185">Reference proteome</keyword>
<reference evidence="2" key="2">
    <citation type="submission" date="2022-11" db="EMBL/GenBank/DDBJ databases">
        <title>Prophages regulate Shewanella fidelis motility and biofilm formation: implications for gut colonization dynamics in Ciona robusta.</title>
        <authorList>
            <person name="Natarajan O."/>
            <person name="Gibboney S.L."/>
            <person name="Young M.N."/>
            <person name="Lim S.J."/>
            <person name="Pluta N."/>
            <person name="Atkinson C.G.F."/>
            <person name="Leigh B.A."/>
            <person name="Liberti A."/>
            <person name="Kees E."/>
            <person name="Breitbart M."/>
            <person name="Gralnick J."/>
            <person name="Dishaw L.J."/>
        </authorList>
    </citation>
    <scope>NUCLEOTIDE SEQUENCE</scope>
    <source>
        <strain evidence="2">3313</strain>
    </source>
</reference>
<evidence type="ECO:0000256" key="1">
    <source>
        <dbReference type="SAM" id="SignalP"/>
    </source>
</evidence>
<dbReference type="Proteomes" id="UP001271263">
    <property type="component" value="Unassembled WGS sequence"/>
</dbReference>
<reference evidence="3 5" key="1">
    <citation type="journal article" date="2022" name="bioRxiv">
        <title>Prophages regulate Shewanella fidelis 3313 motility and biofilm formation: implications for gut colonization dynamics in Ciona robusta.</title>
        <authorList>
            <person name="Natarajan O."/>
            <person name="Gibboney S.L."/>
            <person name="Young M.N."/>
            <person name="Lim S.J."/>
            <person name="Pluta N."/>
            <person name="Atkinson C.G."/>
            <person name="Leigh B.A."/>
            <person name="Liberti A."/>
            <person name="Kees E.D."/>
            <person name="Breitbart M."/>
            <person name="Gralnick J.A."/>
            <person name="Dishaw L.J."/>
        </authorList>
    </citation>
    <scope>NUCLEOTIDE SEQUENCE [LARGE SCALE GENOMIC DNA]</scope>
    <source>
        <strain evidence="3 5">JG4066</strain>
    </source>
</reference>
<dbReference type="Proteomes" id="UP001259340">
    <property type="component" value="Unassembled WGS sequence"/>
</dbReference>
<protein>
    <submittedName>
        <fullName evidence="2">DUF3466 family protein</fullName>
    </submittedName>
</protein>
<dbReference type="Pfam" id="PF11949">
    <property type="entry name" value="DUF3466"/>
    <property type="match status" value="1"/>
</dbReference>
<accession>A0AAW8NP28</accession>
<dbReference type="InterPro" id="IPR022562">
    <property type="entry name" value="DUF3466"/>
</dbReference>
<dbReference type="EMBL" id="JAPMLE010000001">
    <property type="protein sequence ID" value="MDR8523683.1"/>
    <property type="molecule type" value="Genomic_DNA"/>
</dbReference>
<name>A0AAW8NP28_9GAMM</name>